<evidence type="ECO:0000256" key="9">
    <source>
        <dbReference type="ARBA" id="ARBA00023159"/>
    </source>
</evidence>
<dbReference type="Pfam" id="PF15238">
    <property type="entry name" value="TEADIR3"/>
    <property type="match status" value="1"/>
</dbReference>
<dbReference type="AlphaFoldDB" id="A0A8C1UPA1"/>
<proteinExistence type="inferred from homology"/>
<evidence type="ECO:0000256" key="13">
    <source>
        <dbReference type="SAM" id="MobiDB-lite"/>
    </source>
</evidence>
<dbReference type="GO" id="GO:0035329">
    <property type="term" value="P:hippo signaling"/>
    <property type="evidence" value="ECO:0007669"/>
    <property type="project" value="TreeGrafter"/>
</dbReference>
<dbReference type="PROSITE" id="PS01159">
    <property type="entry name" value="WW_DOMAIN_1"/>
    <property type="match status" value="1"/>
</dbReference>
<dbReference type="SMART" id="SM00456">
    <property type="entry name" value="WW"/>
    <property type="match status" value="1"/>
</dbReference>
<evidence type="ECO:0000313" key="15">
    <source>
        <dbReference type="Ensembl" id="ENSCCRP00015040161.1"/>
    </source>
</evidence>
<feature type="region of interest" description="Disordered" evidence="13">
    <location>
        <begin position="1"/>
        <end position="21"/>
    </location>
</feature>
<dbReference type="GO" id="GO:0045944">
    <property type="term" value="P:positive regulation of transcription by RNA polymerase II"/>
    <property type="evidence" value="ECO:0007669"/>
    <property type="project" value="TreeGrafter"/>
</dbReference>
<dbReference type="CDD" id="cd00201">
    <property type="entry name" value="WW"/>
    <property type="match status" value="1"/>
</dbReference>
<evidence type="ECO:0000256" key="3">
    <source>
        <dbReference type="ARBA" id="ARBA00004496"/>
    </source>
</evidence>
<evidence type="ECO:0000256" key="4">
    <source>
        <dbReference type="ARBA" id="ARBA00022427"/>
    </source>
</evidence>
<dbReference type="PANTHER" id="PTHR17616:SF9">
    <property type="entry name" value="TRANSCRIPTIONAL COACTIVATOR YAP1"/>
    <property type="match status" value="1"/>
</dbReference>
<accession>A0A8C1UPA1</accession>
<feature type="compositionally biased region" description="Polar residues" evidence="13">
    <location>
        <begin position="275"/>
        <end position="291"/>
    </location>
</feature>
<feature type="compositionally biased region" description="Polar residues" evidence="13">
    <location>
        <begin position="186"/>
        <end position="197"/>
    </location>
</feature>
<keyword evidence="6" id="KW-0678">Repressor</keyword>
<dbReference type="Ensembl" id="ENSCCRT00015041538.1">
    <property type="protein sequence ID" value="ENSCCRP00015040161.1"/>
    <property type="gene ID" value="ENSCCRG00015016626.1"/>
</dbReference>
<sequence>MDPSQHNPPAGHQIIHVRGDSETDLEALFNAVMNPKNAITPPSVPMRMRKLPDSFFKPPEPKSHSRQASTDAGTAGTLTPQHVRAHSSPASLQLGAVSPGTLSSMVPSNAPPQHLRQSSYEIPDDVPLPPGWEMAKTPSGQRYFLNHNDQTTTWQDPRKALLQMNQAAPASPVPVQQQNIMNPASAMNQQRISQSAPVKQGSQLPSSPQSGVLGGNNQIRLQQIQMEKERLRIKQELLRQRPQELALRNQLPTSMEQDGGTQNPVSSPGMGQDARNMTTNSSDPFLNSGTYHSRDESTDSGLSMSSYSVPRTPDDFLNSVDEMETGDTLGPSSMVTQPSRFPDYLDAIPGTDVDLGTLEGESMAVEGEELMPSLQEALSSDILNDMESVLAATKIDKENFLTWL</sequence>
<feature type="region of interest" description="Disordered" evidence="13">
    <location>
        <begin position="186"/>
        <end position="215"/>
    </location>
</feature>
<dbReference type="InterPro" id="IPR036020">
    <property type="entry name" value="WW_dom_sf"/>
</dbReference>
<feature type="domain" description="WW" evidence="14">
    <location>
        <begin position="126"/>
        <end position="159"/>
    </location>
</feature>
<reference evidence="15" key="1">
    <citation type="submission" date="2025-08" db="UniProtKB">
        <authorList>
            <consortium name="Ensembl"/>
        </authorList>
    </citation>
    <scope>IDENTIFICATION</scope>
</reference>
<dbReference type="PROSITE" id="PS50020">
    <property type="entry name" value="WW_DOMAIN_2"/>
    <property type="match status" value="1"/>
</dbReference>
<comment type="similarity">
    <text evidence="12">Belongs to the YAP1 family.</text>
</comment>
<evidence type="ECO:0000256" key="7">
    <source>
        <dbReference type="ARBA" id="ARBA00022949"/>
    </source>
</evidence>
<dbReference type="Gene3D" id="6.20.430.10">
    <property type="match status" value="1"/>
</dbReference>
<keyword evidence="5" id="KW-0963">Cytoplasm</keyword>
<dbReference type="FunFam" id="2.20.70.10:FF:000012">
    <property type="entry name" value="transcriptional coactivator YAP1 isoform X2"/>
    <property type="match status" value="1"/>
</dbReference>
<evidence type="ECO:0000256" key="5">
    <source>
        <dbReference type="ARBA" id="ARBA00022490"/>
    </source>
</evidence>
<evidence type="ECO:0000313" key="16">
    <source>
        <dbReference type="Proteomes" id="UP000694700"/>
    </source>
</evidence>
<dbReference type="InterPro" id="IPR001202">
    <property type="entry name" value="WW_dom"/>
</dbReference>
<evidence type="ECO:0000256" key="2">
    <source>
        <dbReference type="ARBA" id="ARBA00004435"/>
    </source>
</evidence>
<evidence type="ECO:0000256" key="6">
    <source>
        <dbReference type="ARBA" id="ARBA00022491"/>
    </source>
</evidence>
<dbReference type="Proteomes" id="UP000694700">
    <property type="component" value="Unplaced"/>
</dbReference>
<evidence type="ECO:0000259" key="14">
    <source>
        <dbReference type="PROSITE" id="PS50020"/>
    </source>
</evidence>
<feature type="compositionally biased region" description="Polar residues" evidence="13">
    <location>
        <begin position="299"/>
        <end position="309"/>
    </location>
</feature>
<dbReference type="GO" id="GO:0005634">
    <property type="term" value="C:nucleus"/>
    <property type="evidence" value="ECO:0007669"/>
    <property type="project" value="UniProtKB-SubCell"/>
</dbReference>
<dbReference type="InterPro" id="IPR053819">
    <property type="entry name" value="TEADIR3_omega_loop"/>
</dbReference>
<evidence type="ECO:0000256" key="11">
    <source>
        <dbReference type="ARBA" id="ARBA00023242"/>
    </source>
</evidence>
<comment type="subcellular location">
    <subcellularLocation>
        <location evidence="2">Cell junction</location>
        <location evidence="2">Tight junction</location>
    </subcellularLocation>
    <subcellularLocation>
        <location evidence="3">Cytoplasm</location>
    </subcellularLocation>
    <subcellularLocation>
        <location evidence="1">Nucleus</location>
    </subcellularLocation>
</comment>
<dbReference type="Pfam" id="PF00397">
    <property type="entry name" value="WW"/>
    <property type="match status" value="1"/>
</dbReference>
<feature type="compositionally biased region" description="Polar residues" evidence="13">
    <location>
        <begin position="66"/>
        <end position="80"/>
    </location>
</feature>
<dbReference type="GO" id="GO:0003713">
    <property type="term" value="F:transcription coactivator activity"/>
    <property type="evidence" value="ECO:0007669"/>
    <property type="project" value="TreeGrafter"/>
</dbReference>
<feature type="compositionally biased region" description="Polar residues" evidence="13">
    <location>
        <begin position="250"/>
        <end position="266"/>
    </location>
</feature>
<keyword evidence="11" id="KW-0539">Nucleus</keyword>
<dbReference type="GO" id="GO:0005923">
    <property type="term" value="C:bicellular tight junction"/>
    <property type="evidence" value="ECO:0007669"/>
    <property type="project" value="UniProtKB-SubCell"/>
</dbReference>
<keyword evidence="10" id="KW-0804">Transcription</keyword>
<keyword evidence="8" id="KW-0805">Transcription regulation</keyword>
<dbReference type="GO" id="GO:0005737">
    <property type="term" value="C:cytoplasm"/>
    <property type="evidence" value="ECO:0007669"/>
    <property type="project" value="UniProtKB-SubCell"/>
</dbReference>
<keyword evidence="7" id="KW-0965">Cell junction</keyword>
<dbReference type="PANTHER" id="PTHR17616">
    <property type="entry name" value="YES-ASSOCIATED PROTEIN YAP1 FAMILY MEMBER"/>
    <property type="match status" value="1"/>
</dbReference>
<keyword evidence="9" id="KW-0010">Activator</keyword>
<feature type="compositionally biased region" description="Low complexity" evidence="13">
    <location>
        <begin position="200"/>
        <end position="211"/>
    </location>
</feature>
<evidence type="ECO:0000256" key="1">
    <source>
        <dbReference type="ARBA" id="ARBA00004123"/>
    </source>
</evidence>
<feature type="region of interest" description="Disordered" evidence="13">
    <location>
        <begin position="40"/>
        <end position="129"/>
    </location>
</feature>
<organism evidence="15 16">
    <name type="scientific">Cyprinus carpio</name>
    <name type="common">Common carp</name>
    <dbReference type="NCBI Taxonomy" id="7962"/>
    <lineage>
        <taxon>Eukaryota</taxon>
        <taxon>Metazoa</taxon>
        <taxon>Chordata</taxon>
        <taxon>Craniata</taxon>
        <taxon>Vertebrata</taxon>
        <taxon>Euteleostomi</taxon>
        <taxon>Actinopterygii</taxon>
        <taxon>Neopterygii</taxon>
        <taxon>Teleostei</taxon>
        <taxon>Ostariophysi</taxon>
        <taxon>Cypriniformes</taxon>
        <taxon>Cyprinidae</taxon>
        <taxon>Cyprininae</taxon>
        <taxon>Cyprinus</taxon>
    </lineage>
</organism>
<dbReference type="Gene3D" id="2.20.70.10">
    <property type="match status" value="1"/>
</dbReference>
<dbReference type="SUPFAM" id="SSF51045">
    <property type="entry name" value="WW domain"/>
    <property type="match status" value="1"/>
</dbReference>
<keyword evidence="4" id="KW-0796">Tight junction</keyword>
<name>A0A8C1UPA1_CYPCA</name>
<evidence type="ECO:0000256" key="12">
    <source>
        <dbReference type="ARBA" id="ARBA00038057"/>
    </source>
</evidence>
<dbReference type="InterPro" id="IPR051583">
    <property type="entry name" value="YAP1"/>
</dbReference>
<feature type="region of interest" description="Disordered" evidence="13">
    <location>
        <begin position="247"/>
        <end position="335"/>
    </location>
</feature>
<protein>
    <submittedName>
        <fullName evidence="15">Yes-associated protein 1</fullName>
    </submittedName>
</protein>
<evidence type="ECO:0000256" key="8">
    <source>
        <dbReference type="ARBA" id="ARBA00023015"/>
    </source>
</evidence>
<evidence type="ECO:0000256" key="10">
    <source>
        <dbReference type="ARBA" id="ARBA00023163"/>
    </source>
</evidence>